<keyword evidence="2" id="KW-1185">Reference proteome</keyword>
<feature type="signal peptide" evidence="1">
    <location>
        <begin position="1"/>
        <end position="25"/>
    </location>
</feature>
<proteinExistence type="predicted"/>
<keyword evidence="1" id="KW-0732">Signal</keyword>
<evidence type="ECO:0000256" key="1">
    <source>
        <dbReference type="SAM" id="SignalP"/>
    </source>
</evidence>
<accession>A0ABM1RYK9</accession>
<dbReference type="PANTHER" id="PTHR44395">
    <property type="match status" value="1"/>
</dbReference>
<dbReference type="PANTHER" id="PTHR44395:SF1">
    <property type="entry name" value="PROTEIN O-MANNOSYL-TRANSFERASE TMTC3"/>
    <property type="match status" value="1"/>
</dbReference>
<sequence length="106" mass="11734">MCLLFLSSLGSFVATLLFSVHPVHTEAVAGVVGRAELLSAIFFLSALLCYVRNRHASHAEDLWRTVVTLILTTAGTLCKEQCYTVLAVCCLLEVLKLRVSTVFWKF</sequence>
<gene>
    <name evidence="3" type="primary">LOC111083988</name>
</gene>
<dbReference type="GeneID" id="111083988"/>
<reference evidence="3" key="1">
    <citation type="submission" date="2025-08" db="UniProtKB">
        <authorList>
            <consortium name="RefSeq"/>
        </authorList>
    </citation>
    <scope>IDENTIFICATION</scope>
    <source>
        <tissue evidence="3">Muscle</tissue>
    </source>
</reference>
<evidence type="ECO:0000313" key="2">
    <source>
        <dbReference type="Proteomes" id="UP000694941"/>
    </source>
</evidence>
<organism evidence="2 3">
    <name type="scientific">Limulus polyphemus</name>
    <name type="common">Atlantic horseshoe crab</name>
    <dbReference type="NCBI Taxonomy" id="6850"/>
    <lineage>
        <taxon>Eukaryota</taxon>
        <taxon>Metazoa</taxon>
        <taxon>Ecdysozoa</taxon>
        <taxon>Arthropoda</taxon>
        <taxon>Chelicerata</taxon>
        <taxon>Merostomata</taxon>
        <taxon>Xiphosura</taxon>
        <taxon>Limulidae</taxon>
        <taxon>Limulus</taxon>
    </lineage>
</organism>
<name>A0ABM1RYK9_LIMPO</name>
<protein>
    <submittedName>
        <fullName evidence="3">Transmembrane and TPR repeat-containing protein 3-like</fullName>
    </submittedName>
</protein>
<feature type="chain" id="PRO_5047236748" evidence="1">
    <location>
        <begin position="26"/>
        <end position="106"/>
    </location>
</feature>
<dbReference type="Proteomes" id="UP000694941">
    <property type="component" value="Unplaced"/>
</dbReference>
<dbReference type="RefSeq" id="XP_022236464.1">
    <property type="nucleotide sequence ID" value="XM_022380756.1"/>
</dbReference>
<evidence type="ECO:0000313" key="3">
    <source>
        <dbReference type="RefSeq" id="XP_022236464.1"/>
    </source>
</evidence>